<comment type="caution">
    <text evidence="1">The sequence shown here is derived from an EMBL/GenBank/DDBJ whole genome shotgun (WGS) entry which is preliminary data.</text>
</comment>
<evidence type="ECO:0000313" key="2">
    <source>
        <dbReference type="Proteomes" id="UP001055811"/>
    </source>
</evidence>
<proteinExistence type="predicted"/>
<gene>
    <name evidence="1" type="ORF">L2E82_32128</name>
</gene>
<dbReference type="EMBL" id="CM042014">
    <property type="protein sequence ID" value="KAI3721124.1"/>
    <property type="molecule type" value="Genomic_DNA"/>
</dbReference>
<protein>
    <submittedName>
        <fullName evidence="1">Uncharacterized protein</fullName>
    </submittedName>
</protein>
<keyword evidence="2" id="KW-1185">Reference proteome</keyword>
<name>A0ACB9BF42_CICIN</name>
<organism evidence="1 2">
    <name type="scientific">Cichorium intybus</name>
    <name type="common">Chicory</name>
    <dbReference type="NCBI Taxonomy" id="13427"/>
    <lineage>
        <taxon>Eukaryota</taxon>
        <taxon>Viridiplantae</taxon>
        <taxon>Streptophyta</taxon>
        <taxon>Embryophyta</taxon>
        <taxon>Tracheophyta</taxon>
        <taxon>Spermatophyta</taxon>
        <taxon>Magnoliopsida</taxon>
        <taxon>eudicotyledons</taxon>
        <taxon>Gunneridae</taxon>
        <taxon>Pentapetalae</taxon>
        <taxon>asterids</taxon>
        <taxon>campanulids</taxon>
        <taxon>Asterales</taxon>
        <taxon>Asteraceae</taxon>
        <taxon>Cichorioideae</taxon>
        <taxon>Cichorieae</taxon>
        <taxon>Cichoriinae</taxon>
        <taxon>Cichorium</taxon>
    </lineage>
</organism>
<evidence type="ECO:0000313" key="1">
    <source>
        <dbReference type="EMBL" id="KAI3721124.1"/>
    </source>
</evidence>
<sequence length="535" mass="58454">MSFALTPQSRSCLTTCLSCFSRFFPNPFRKQPPVRLTIVLRTTSAVKLRRLAEKAIKQTSPTLVEEEKTGMTKTGVCQMKKKRTGTALKAQAEEKKPKVTVKHETSEEEESEGEEEETQVIEEVEEEEVEEVEVEEEEEEEEEEIEEEEEEEEEEDEDDEEEDDEEEEDESSKKETLKKLLEPLSKDKIIEFLKEAAMNDRSIVATLTQTAELDPAHRKIFVYGLGWDATSDQVLSVFKPYGEIEECKVVMDKVTGKAKGYGFVLFKTRKSARKALKQPQKKIGSRMASCQLASAGPGGPGNNQTGTSATSDPIGRKIFVANVGSHVNPNALKSYFTRFGEIEDGPLGMDNVTGKFKGFAMFVYKTIEGCKKALEEPNKVFDGCQLQCRQAVDGQRGNKSNKKMQLGTSSNAPGNVQQSEIGNLGYGYGGVYAPQLMNPGIMVGQNPMLVSALSQNSITPGPQSFGLSGGYGLNTVSPNMIASYGSQLGLAGLGAYQNSSSQVGRSSGGTTPVLPARQQSGLGSLGTNFPSYLGR</sequence>
<dbReference type="Proteomes" id="UP001055811">
    <property type="component" value="Linkage Group LG06"/>
</dbReference>
<reference evidence="2" key="1">
    <citation type="journal article" date="2022" name="Mol. Ecol. Resour.">
        <title>The genomes of chicory, endive, great burdock and yacon provide insights into Asteraceae palaeo-polyploidization history and plant inulin production.</title>
        <authorList>
            <person name="Fan W."/>
            <person name="Wang S."/>
            <person name="Wang H."/>
            <person name="Wang A."/>
            <person name="Jiang F."/>
            <person name="Liu H."/>
            <person name="Zhao H."/>
            <person name="Xu D."/>
            <person name="Zhang Y."/>
        </authorList>
    </citation>
    <scope>NUCLEOTIDE SEQUENCE [LARGE SCALE GENOMIC DNA]</scope>
    <source>
        <strain evidence="2">cv. Punajuju</strain>
    </source>
</reference>
<accession>A0ACB9BF42</accession>
<reference evidence="1 2" key="2">
    <citation type="journal article" date="2022" name="Mol. Ecol. Resour.">
        <title>The genomes of chicory, endive, great burdock and yacon provide insights into Asteraceae paleo-polyploidization history and plant inulin production.</title>
        <authorList>
            <person name="Fan W."/>
            <person name="Wang S."/>
            <person name="Wang H."/>
            <person name="Wang A."/>
            <person name="Jiang F."/>
            <person name="Liu H."/>
            <person name="Zhao H."/>
            <person name="Xu D."/>
            <person name="Zhang Y."/>
        </authorList>
    </citation>
    <scope>NUCLEOTIDE SEQUENCE [LARGE SCALE GENOMIC DNA]</scope>
    <source>
        <strain evidence="2">cv. Punajuju</strain>
        <tissue evidence="1">Leaves</tissue>
    </source>
</reference>